<feature type="non-terminal residue" evidence="1">
    <location>
        <position position="47"/>
    </location>
</feature>
<dbReference type="EMBL" id="CAJVPY010026326">
    <property type="protein sequence ID" value="CAG8789573.1"/>
    <property type="molecule type" value="Genomic_DNA"/>
</dbReference>
<feature type="non-terminal residue" evidence="1">
    <location>
        <position position="1"/>
    </location>
</feature>
<evidence type="ECO:0000313" key="2">
    <source>
        <dbReference type="Proteomes" id="UP000789405"/>
    </source>
</evidence>
<dbReference type="AlphaFoldDB" id="A0A9N9P027"/>
<protein>
    <submittedName>
        <fullName evidence="1">5049_t:CDS:1</fullName>
    </submittedName>
</protein>
<evidence type="ECO:0000313" key="1">
    <source>
        <dbReference type="EMBL" id="CAG8789573.1"/>
    </source>
</evidence>
<dbReference type="Proteomes" id="UP000789405">
    <property type="component" value="Unassembled WGS sequence"/>
</dbReference>
<accession>A0A9N9P027</accession>
<keyword evidence="2" id="KW-1185">Reference proteome</keyword>
<sequence>TFKVDSREGYLSQKDYRILDEEKKFWYEELSNELDLTDSTCNLEDEK</sequence>
<gene>
    <name evidence="1" type="ORF">DERYTH_LOCUS21133</name>
</gene>
<proteinExistence type="predicted"/>
<name>A0A9N9P027_9GLOM</name>
<organism evidence="1 2">
    <name type="scientific">Dentiscutata erythropus</name>
    <dbReference type="NCBI Taxonomy" id="1348616"/>
    <lineage>
        <taxon>Eukaryota</taxon>
        <taxon>Fungi</taxon>
        <taxon>Fungi incertae sedis</taxon>
        <taxon>Mucoromycota</taxon>
        <taxon>Glomeromycotina</taxon>
        <taxon>Glomeromycetes</taxon>
        <taxon>Diversisporales</taxon>
        <taxon>Gigasporaceae</taxon>
        <taxon>Dentiscutata</taxon>
    </lineage>
</organism>
<comment type="caution">
    <text evidence="1">The sequence shown here is derived from an EMBL/GenBank/DDBJ whole genome shotgun (WGS) entry which is preliminary data.</text>
</comment>
<reference evidence="1" key="1">
    <citation type="submission" date="2021-06" db="EMBL/GenBank/DDBJ databases">
        <authorList>
            <person name="Kallberg Y."/>
            <person name="Tangrot J."/>
            <person name="Rosling A."/>
        </authorList>
    </citation>
    <scope>NUCLEOTIDE SEQUENCE</scope>
    <source>
        <strain evidence="1">MA453B</strain>
    </source>
</reference>